<dbReference type="OrthoDB" id="9781505at2"/>
<dbReference type="InterPro" id="IPR037522">
    <property type="entry name" value="HD_GYP_dom"/>
</dbReference>
<dbReference type="CDD" id="cd00077">
    <property type="entry name" value="HDc"/>
    <property type="match status" value="1"/>
</dbReference>
<evidence type="ECO:0000313" key="3">
    <source>
        <dbReference type="EMBL" id="SJZ58773.1"/>
    </source>
</evidence>
<name>A0A1T4LVL7_TREPO</name>
<dbReference type="STRING" id="261392.SAMN02745149_01736"/>
<dbReference type="PANTHER" id="PTHR43155">
    <property type="entry name" value="CYCLIC DI-GMP PHOSPHODIESTERASE PA4108-RELATED"/>
    <property type="match status" value="1"/>
</dbReference>
<reference evidence="3 4" key="1">
    <citation type="submission" date="2017-02" db="EMBL/GenBank/DDBJ databases">
        <authorList>
            <person name="Peterson S.W."/>
        </authorList>
    </citation>
    <scope>NUCLEOTIDE SEQUENCE [LARGE SCALE GENOMIC DNA]</scope>
    <source>
        <strain evidence="3 4">ATCC BAA-908</strain>
    </source>
</reference>
<gene>
    <name evidence="3" type="ORF">SAMN02745149_01736</name>
</gene>
<dbReference type="SUPFAM" id="SSF109604">
    <property type="entry name" value="HD-domain/PDEase-like"/>
    <property type="match status" value="1"/>
</dbReference>
<protein>
    <submittedName>
        <fullName evidence="3">HD-GYP domain, c-di-GMP phosphodiesterase class II (Or its inactivated variant)</fullName>
    </submittedName>
</protein>
<dbReference type="Proteomes" id="UP000190423">
    <property type="component" value="Unassembled WGS sequence"/>
</dbReference>
<accession>A0A1T4LVL7</accession>
<evidence type="ECO:0000256" key="1">
    <source>
        <dbReference type="SAM" id="MobiDB-lite"/>
    </source>
</evidence>
<feature type="region of interest" description="Disordered" evidence="1">
    <location>
        <begin position="408"/>
        <end position="455"/>
    </location>
</feature>
<feature type="domain" description="HD-GYP" evidence="2">
    <location>
        <begin position="149"/>
        <end position="344"/>
    </location>
</feature>
<feature type="compositionally biased region" description="Polar residues" evidence="1">
    <location>
        <begin position="445"/>
        <end position="455"/>
    </location>
</feature>
<evidence type="ECO:0000313" key="4">
    <source>
        <dbReference type="Proteomes" id="UP000190423"/>
    </source>
</evidence>
<dbReference type="Gene3D" id="1.10.3210.10">
    <property type="entry name" value="Hypothetical protein af1432"/>
    <property type="match status" value="1"/>
</dbReference>
<dbReference type="Pfam" id="PF13487">
    <property type="entry name" value="HD_5"/>
    <property type="match status" value="1"/>
</dbReference>
<evidence type="ECO:0000259" key="2">
    <source>
        <dbReference type="PROSITE" id="PS51832"/>
    </source>
</evidence>
<dbReference type="EMBL" id="FUWG01000013">
    <property type="protein sequence ID" value="SJZ58773.1"/>
    <property type="molecule type" value="Genomic_DNA"/>
</dbReference>
<dbReference type="RefSeq" id="WP_078933638.1">
    <property type="nucleotide sequence ID" value="NZ_FUWG01000013.1"/>
</dbReference>
<organism evidence="3 4">
    <name type="scientific">Treponema porcinum</name>
    <dbReference type="NCBI Taxonomy" id="261392"/>
    <lineage>
        <taxon>Bacteria</taxon>
        <taxon>Pseudomonadati</taxon>
        <taxon>Spirochaetota</taxon>
        <taxon>Spirochaetia</taxon>
        <taxon>Spirochaetales</taxon>
        <taxon>Treponemataceae</taxon>
        <taxon>Treponema</taxon>
    </lineage>
</organism>
<dbReference type="PANTHER" id="PTHR43155:SF2">
    <property type="entry name" value="CYCLIC DI-GMP PHOSPHODIESTERASE PA4108"/>
    <property type="match status" value="1"/>
</dbReference>
<proteinExistence type="predicted"/>
<dbReference type="GeneID" id="78317017"/>
<dbReference type="InterPro" id="IPR003607">
    <property type="entry name" value="HD/PDEase_dom"/>
</dbReference>
<sequence length="455" mass="51377">MSTTITFEELKENLTFKSDLMLDNEFVLLPVTVSVTPELIKALKEWNFTEFQCESGISLGGDIGVEAKPQEDSETKTATPTVTDSVKTALENIKSETVEDSDRTRLESVQEVYQEYMKYINSVYTHYATHKKISLDEMTETVKDLCIFIRENKRYVLRISPSAEARNKNFLVIHSMRSTVLAITIGLELHLALSKLIELGITCILHEIGMLRLPPQLYMTDKPLSVAEKAQISMHPLFSCNILKEQNFPLSIQLGVLEHHEKENGQGYPRHLSGEKISTYAKIISVACSFEAITAPRAYKTERTTFDAMVEMLKNPNNQYDVTVIKALLYNLSLYPIGAYVYLNNGKIGLVTDVTPNNPKNPMVQLINEKDSDGSPKTIQTDDGSNKIIRVLSKEEQADVIKSIQLQTEAEKEREKQKKQKITQENSLGNEYMNGLKKEREAENGFSSVDLSAFD</sequence>
<dbReference type="PROSITE" id="PS51832">
    <property type="entry name" value="HD_GYP"/>
    <property type="match status" value="1"/>
</dbReference>
<dbReference type="AlphaFoldDB" id="A0A1T4LVL7"/>
<keyword evidence="4" id="KW-1185">Reference proteome</keyword>